<dbReference type="Proteomes" id="UP000032430">
    <property type="component" value="Chromosome I"/>
</dbReference>
<evidence type="ECO:0000313" key="2">
    <source>
        <dbReference type="Proteomes" id="UP000032430"/>
    </source>
</evidence>
<reference evidence="2" key="1">
    <citation type="submission" date="2014-09" db="EMBL/GenBank/DDBJ databases">
        <authorList>
            <person name="Gomez-Valero L."/>
        </authorList>
    </citation>
    <scope>NUCLEOTIDE SEQUENCE [LARGE SCALE GENOMIC DNA]</scope>
    <source>
        <strain evidence="2">ATCC700992</strain>
    </source>
</reference>
<accession>A0A098G8M4</accession>
<sequence>MSFYLSKFILKYSLFGTFVHRYKLAMHHLAIKAPIELRASYVTDFINSNPRLNWLRTKVFGG</sequence>
<name>A0A098G8M4_9GAMM</name>
<gene>
    <name evidence="1" type="ORF">LFA_4028</name>
</gene>
<organism evidence="1 2">
    <name type="scientific">Legionella fallonii LLAP-10</name>
    <dbReference type="NCBI Taxonomy" id="1212491"/>
    <lineage>
        <taxon>Bacteria</taxon>
        <taxon>Pseudomonadati</taxon>
        <taxon>Pseudomonadota</taxon>
        <taxon>Gammaproteobacteria</taxon>
        <taxon>Legionellales</taxon>
        <taxon>Legionellaceae</taxon>
        <taxon>Legionella</taxon>
    </lineage>
</organism>
<dbReference type="AlphaFoldDB" id="A0A098G8M4"/>
<dbReference type="EMBL" id="LN614827">
    <property type="protein sequence ID" value="CEG58339.1"/>
    <property type="molecule type" value="Genomic_DNA"/>
</dbReference>
<keyword evidence="2" id="KW-1185">Reference proteome</keyword>
<evidence type="ECO:0000313" key="1">
    <source>
        <dbReference type="EMBL" id="CEG58339.1"/>
    </source>
</evidence>
<dbReference type="HOGENOM" id="CLU_2898701_0_0_6"/>
<proteinExistence type="predicted"/>
<protein>
    <submittedName>
        <fullName evidence="1">Uncharacterized protein</fullName>
    </submittedName>
</protein>
<dbReference type="STRING" id="1212491.LFA_4028"/>
<dbReference type="KEGG" id="lfa:LFA_4028"/>